<dbReference type="RefSeq" id="WP_201647294.1">
    <property type="nucleotide sequence ID" value="NZ_CAJHCS010000001.1"/>
</dbReference>
<dbReference type="Proteomes" id="UP001494588">
    <property type="component" value="Unassembled WGS sequence"/>
</dbReference>
<dbReference type="Gene3D" id="3.30.420.40">
    <property type="match status" value="1"/>
</dbReference>
<dbReference type="NCBIfam" id="TIGR03123">
    <property type="entry name" value="one_C_unchar_1"/>
    <property type="match status" value="1"/>
</dbReference>
<proteinExistence type="predicted"/>
<organism evidence="2 3">
    <name type="scientific">Paraburkholderia sabiae</name>
    <dbReference type="NCBI Taxonomy" id="273251"/>
    <lineage>
        <taxon>Bacteria</taxon>
        <taxon>Pseudomonadati</taxon>
        <taxon>Pseudomonadota</taxon>
        <taxon>Betaproteobacteria</taxon>
        <taxon>Burkholderiales</taxon>
        <taxon>Burkholderiaceae</taxon>
        <taxon>Paraburkholderia</taxon>
    </lineage>
</organism>
<comment type="caution">
    <text evidence="2">The sequence shown here is derived from an EMBL/GenBank/DDBJ whole genome shotgun (WGS) entry which is preliminary data.</text>
</comment>
<gene>
    <name evidence="2" type="ORF">V4C55_09590</name>
</gene>
<feature type="domain" description="Hydantoinase A/oxoprolinase" evidence="1">
    <location>
        <begin position="66"/>
        <end position="312"/>
    </location>
</feature>
<reference evidence="2 3" key="1">
    <citation type="submission" date="2024-01" db="EMBL/GenBank/DDBJ databases">
        <title>The diversity of rhizobia nodulating Mimosa spp. in eleven states of Brazil covering several biomes is determined by host plant, location, and edaphic factors.</title>
        <authorList>
            <person name="Rouws L."/>
            <person name="Barauna A."/>
            <person name="Beukes C."/>
            <person name="De Faria S.M."/>
            <person name="Gross E."/>
            <person name="Dos Reis Junior F.B."/>
            <person name="Simon M."/>
            <person name="Maluk M."/>
            <person name="Odee D.W."/>
            <person name="Kenicer G."/>
            <person name="Young J.P.W."/>
            <person name="Reis V.M."/>
            <person name="Zilli J."/>
            <person name="James E.K."/>
        </authorList>
    </citation>
    <scope>NUCLEOTIDE SEQUENCE [LARGE SCALE GENOMIC DNA]</scope>
    <source>
        <strain evidence="2 3">JPY77</strain>
    </source>
</reference>
<evidence type="ECO:0000313" key="3">
    <source>
        <dbReference type="Proteomes" id="UP001494588"/>
    </source>
</evidence>
<evidence type="ECO:0000313" key="2">
    <source>
        <dbReference type="EMBL" id="MEM5285963.1"/>
    </source>
</evidence>
<dbReference type="SUPFAM" id="SSF53067">
    <property type="entry name" value="Actin-like ATPase domain"/>
    <property type="match status" value="1"/>
</dbReference>
<name>A0ABU9Q9A6_9BURK</name>
<dbReference type="Pfam" id="PF01968">
    <property type="entry name" value="Hydantoinase_A"/>
    <property type="match status" value="1"/>
</dbReference>
<protein>
    <submittedName>
        <fullName evidence="2">Hydantoinase/oxoprolinase family protein</fullName>
    </submittedName>
</protein>
<sequence length="359" mass="38058">MSAPVVFGWDVGGAHVKVSRVDAAGVVCDIAQCACPLWQGLDHLHRAIDAAFARWPDARAAHARHAVTMTGEMVDLFADREHGVRALVAALSERLGAHTAFFAGASGWLDAAQSVDQWRAVASANWLATAQHVAACLPECVLIDIGSTTTDIVPIVDARVAARGVNDATRLVTGELAYHGVVRTPLCGIAHRIAFRGETAGVMNEWFATSADIYRVTGELWPPHDQHPSADNGPKTVAASCARLARTIGRDAADATEDEWRAFAHEWRDAQLRAIDASVEQVRAAHPSLAGAPVVGAGCGRFLAAALASTHACDYVDFSTLVQTATDAPPDAAEWIATCAPSVAVAWLMAGRRREQRAA</sequence>
<accession>A0ABU9Q9A6</accession>
<dbReference type="EMBL" id="JAZHGC010000007">
    <property type="protein sequence ID" value="MEM5285963.1"/>
    <property type="molecule type" value="Genomic_DNA"/>
</dbReference>
<dbReference type="Gene3D" id="3.30.420.190">
    <property type="entry name" value="conserved archaeal protein q6m145"/>
    <property type="match status" value="1"/>
</dbReference>
<dbReference type="InterPro" id="IPR002756">
    <property type="entry name" value="MfnF"/>
</dbReference>
<keyword evidence="3" id="KW-1185">Reference proteome</keyword>
<dbReference type="InterPro" id="IPR002821">
    <property type="entry name" value="Hydantoinase_A"/>
</dbReference>
<dbReference type="InterPro" id="IPR043129">
    <property type="entry name" value="ATPase_NBD"/>
</dbReference>
<evidence type="ECO:0000259" key="1">
    <source>
        <dbReference type="Pfam" id="PF01968"/>
    </source>
</evidence>